<feature type="transmembrane region" description="Helical" evidence="8">
    <location>
        <begin position="606"/>
        <end position="629"/>
    </location>
</feature>
<feature type="domain" description="Major facilitator superfamily (MFS) profile" evidence="9">
    <location>
        <begin position="92"/>
        <end position="660"/>
    </location>
</feature>
<dbReference type="SUPFAM" id="SSF141571">
    <property type="entry name" value="Pentapeptide repeat-like"/>
    <property type="match status" value="1"/>
</dbReference>
<protein>
    <submittedName>
        <fullName evidence="10">Synaptic vesicle glycoprotein 2A</fullName>
    </submittedName>
</protein>
<proteinExistence type="inferred from homology"/>
<feature type="transmembrane region" description="Helical" evidence="8">
    <location>
        <begin position="129"/>
        <end position="146"/>
    </location>
</feature>
<evidence type="ECO:0000256" key="2">
    <source>
        <dbReference type="ARBA" id="ARBA00008335"/>
    </source>
</evidence>
<dbReference type="Pfam" id="PF00083">
    <property type="entry name" value="Sugar_tr"/>
    <property type="match status" value="1"/>
</dbReference>
<dbReference type="Proteomes" id="UP001381693">
    <property type="component" value="Unassembled WGS sequence"/>
</dbReference>
<evidence type="ECO:0000256" key="8">
    <source>
        <dbReference type="SAM" id="Phobius"/>
    </source>
</evidence>
<feature type="transmembrane region" description="Helical" evidence="8">
    <location>
        <begin position="573"/>
        <end position="594"/>
    </location>
</feature>
<sequence length="663" mass="73714">MSGGGGGGDGLESASLVRHSSSGGRSYMSEGGTMKDADGNSVSGGPRGSTGTPGNPDIVDELDYVESDVPLLSQFHEDAIQQAGTGAFQRLLLMVVGLGLAADTIELFVVAYVIPSAEVELCMSGTDKGWLAAITFVGMMIGAMIWGSLSDNVGRRRALLSALFVNALFGIMTAFMPTYGIFMTTRLCSGIGIGGGIPIVFAYYCEFVSRAERGRHLSWLLVFWAIGGVFTALMAWAIIPRTGITVVLDEQHHFSSWRVFLVVCSLPSFAAVIGLYFMPESPRFLLEKGRDVEAIMVYKKIFKWNNAQNPGAEYQLTELELPSGTHRPIRNHNIPQGVGKNFISDLSYGLDQFWGLFFQLFLPPYLKTTCMLLVIWFTCAFGFYGLSVWFPEYIKLLKSETYDKHATIIRDDIFLHQVFNDTRLDNVHYINTTFNNVSFNKVVFNHVLFLNCDIFDSFFSDIRSSKTFFRSSYISHNTFIDTDFYNYRFQNCQSDNNTFRALVPGCTLDFDYNIHYKEIFQENLIGQLTIIPGTLLTSLLMDKLGRVRILSTSMILSSVSAFFIWFLDSKVGVIVFEAVFNFIFISGWNALDIASTEAFPTHIRTTAYGFLSAVSRIAGVLGSLCFGQFIYSSRAIPMLTTTVVLLLGGLVSLKLPETRENLL</sequence>
<keyword evidence="5 8" id="KW-1133">Transmembrane helix</keyword>
<evidence type="ECO:0000256" key="6">
    <source>
        <dbReference type="ARBA" id="ARBA00023136"/>
    </source>
</evidence>
<evidence type="ECO:0000256" key="4">
    <source>
        <dbReference type="ARBA" id="ARBA00022692"/>
    </source>
</evidence>
<dbReference type="Pfam" id="PF07690">
    <property type="entry name" value="MFS_1"/>
    <property type="match status" value="1"/>
</dbReference>
<feature type="compositionally biased region" description="Gly residues" evidence="7">
    <location>
        <begin position="1"/>
        <end position="10"/>
    </location>
</feature>
<evidence type="ECO:0000256" key="7">
    <source>
        <dbReference type="SAM" id="MobiDB-lite"/>
    </source>
</evidence>
<feature type="transmembrane region" description="Helical" evidence="8">
    <location>
        <begin position="549"/>
        <end position="567"/>
    </location>
</feature>
<keyword evidence="6 8" id="KW-0472">Membrane</keyword>
<dbReference type="GO" id="GO:0022857">
    <property type="term" value="F:transmembrane transporter activity"/>
    <property type="evidence" value="ECO:0007669"/>
    <property type="project" value="InterPro"/>
</dbReference>
<dbReference type="InterPro" id="IPR036259">
    <property type="entry name" value="MFS_trans_sf"/>
</dbReference>
<feature type="transmembrane region" description="Helical" evidence="8">
    <location>
        <begin position="158"/>
        <end position="175"/>
    </location>
</feature>
<comment type="similarity">
    <text evidence="2">Belongs to the major facilitator superfamily.</text>
</comment>
<keyword evidence="3" id="KW-0813">Transport</keyword>
<dbReference type="PANTHER" id="PTHR23511">
    <property type="entry name" value="SYNAPTIC VESICLE GLYCOPROTEIN 2"/>
    <property type="match status" value="1"/>
</dbReference>
<organism evidence="10 11">
    <name type="scientific">Halocaridina rubra</name>
    <name type="common">Hawaiian red shrimp</name>
    <dbReference type="NCBI Taxonomy" id="373956"/>
    <lineage>
        <taxon>Eukaryota</taxon>
        <taxon>Metazoa</taxon>
        <taxon>Ecdysozoa</taxon>
        <taxon>Arthropoda</taxon>
        <taxon>Crustacea</taxon>
        <taxon>Multicrustacea</taxon>
        <taxon>Malacostraca</taxon>
        <taxon>Eumalacostraca</taxon>
        <taxon>Eucarida</taxon>
        <taxon>Decapoda</taxon>
        <taxon>Pleocyemata</taxon>
        <taxon>Caridea</taxon>
        <taxon>Atyoidea</taxon>
        <taxon>Atyidae</taxon>
        <taxon>Halocaridina</taxon>
    </lineage>
</organism>
<dbReference type="Gene3D" id="2.160.20.80">
    <property type="entry name" value="E3 ubiquitin-protein ligase SopA"/>
    <property type="match status" value="1"/>
</dbReference>
<feature type="transmembrane region" description="Helical" evidence="8">
    <location>
        <begin position="372"/>
        <end position="390"/>
    </location>
</feature>
<dbReference type="InterPro" id="IPR005828">
    <property type="entry name" value="MFS_sugar_transport-like"/>
</dbReference>
<keyword evidence="4 8" id="KW-0812">Transmembrane</keyword>
<feature type="transmembrane region" description="Helical" evidence="8">
    <location>
        <begin position="635"/>
        <end position="653"/>
    </location>
</feature>
<name>A0AAN9AAW6_HALRR</name>
<dbReference type="InterPro" id="IPR055415">
    <property type="entry name" value="LD_SV2"/>
</dbReference>
<comment type="subcellular location">
    <subcellularLocation>
        <location evidence="1">Membrane</location>
        <topology evidence="1">Multi-pass membrane protein</topology>
    </subcellularLocation>
</comment>
<dbReference type="Gene3D" id="1.20.1250.20">
    <property type="entry name" value="MFS general substrate transporter like domains"/>
    <property type="match status" value="2"/>
</dbReference>
<keyword evidence="11" id="KW-1185">Reference proteome</keyword>
<evidence type="ECO:0000313" key="11">
    <source>
        <dbReference type="Proteomes" id="UP001381693"/>
    </source>
</evidence>
<dbReference type="PANTHER" id="PTHR23511:SF42">
    <property type="entry name" value="SYNAPTIC VESICLE GLYCOPROTEIN 2C-LIKE"/>
    <property type="match status" value="1"/>
</dbReference>
<reference evidence="10 11" key="1">
    <citation type="submission" date="2023-11" db="EMBL/GenBank/DDBJ databases">
        <title>Halocaridina rubra genome assembly.</title>
        <authorList>
            <person name="Smith C."/>
        </authorList>
    </citation>
    <scope>NUCLEOTIDE SEQUENCE [LARGE SCALE GENOMIC DNA]</scope>
    <source>
        <strain evidence="10">EP-1</strain>
        <tissue evidence="10">Whole</tissue>
    </source>
</reference>
<evidence type="ECO:0000313" key="10">
    <source>
        <dbReference type="EMBL" id="KAK7081218.1"/>
    </source>
</evidence>
<evidence type="ECO:0000259" key="9">
    <source>
        <dbReference type="PROSITE" id="PS50850"/>
    </source>
</evidence>
<dbReference type="AlphaFoldDB" id="A0AAN9AAW6"/>
<evidence type="ECO:0000256" key="3">
    <source>
        <dbReference type="ARBA" id="ARBA00022448"/>
    </source>
</evidence>
<dbReference type="EMBL" id="JAXCGZ010005672">
    <property type="protein sequence ID" value="KAK7081218.1"/>
    <property type="molecule type" value="Genomic_DNA"/>
</dbReference>
<feature type="transmembrane region" description="Helical" evidence="8">
    <location>
        <begin position="217"/>
        <end position="239"/>
    </location>
</feature>
<accession>A0AAN9AAW6</accession>
<dbReference type="SUPFAM" id="SSF103473">
    <property type="entry name" value="MFS general substrate transporter"/>
    <property type="match status" value="2"/>
</dbReference>
<dbReference type="PROSITE" id="PS50850">
    <property type="entry name" value="MFS"/>
    <property type="match status" value="1"/>
</dbReference>
<dbReference type="GO" id="GO:0016020">
    <property type="term" value="C:membrane"/>
    <property type="evidence" value="ECO:0007669"/>
    <property type="project" value="UniProtKB-SubCell"/>
</dbReference>
<dbReference type="Pfam" id="PF23894">
    <property type="entry name" value="LD_SV2"/>
    <property type="match status" value="1"/>
</dbReference>
<feature type="transmembrane region" description="Helical" evidence="8">
    <location>
        <begin position="181"/>
        <end position="205"/>
    </location>
</feature>
<evidence type="ECO:0000256" key="1">
    <source>
        <dbReference type="ARBA" id="ARBA00004141"/>
    </source>
</evidence>
<evidence type="ECO:0000256" key="5">
    <source>
        <dbReference type="ARBA" id="ARBA00022989"/>
    </source>
</evidence>
<feature type="region of interest" description="Disordered" evidence="7">
    <location>
        <begin position="1"/>
        <end position="59"/>
    </location>
</feature>
<gene>
    <name evidence="10" type="primary">SV2A</name>
    <name evidence="10" type="ORF">SK128_002093</name>
</gene>
<dbReference type="InterPro" id="IPR011701">
    <property type="entry name" value="MFS"/>
</dbReference>
<dbReference type="InterPro" id="IPR020846">
    <property type="entry name" value="MFS_dom"/>
</dbReference>
<feature type="transmembrane region" description="Helical" evidence="8">
    <location>
        <begin position="259"/>
        <end position="278"/>
    </location>
</feature>
<feature type="transmembrane region" description="Helical" evidence="8">
    <location>
        <begin position="91"/>
        <end position="114"/>
    </location>
</feature>
<comment type="caution">
    <text evidence="10">The sequence shown here is derived from an EMBL/GenBank/DDBJ whole genome shotgun (WGS) entry which is preliminary data.</text>
</comment>